<protein>
    <recommendedName>
        <fullName evidence="8">Ubiquitin carboxyl-terminal hydrolase</fullName>
        <ecNumber evidence="8">3.4.19.12</ecNumber>
    </recommendedName>
</protein>
<dbReference type="InterPro" id="IPR018200">
    <property type="entry name" value="USP_CS"/>
</dbReference>
<evidence type="ECO:0000259" key="10">
    <source>
        <dbReference type="PROSITE" id="PS50235"/>
    </source>
</evidence>
<dbReference type="PANTHER" id="PTHR24006">
    <property type="entry name" value="UBIQUITIN CARBOXYL-TERMINAL HYDROLASE"/>
    <property type="match status" value="1"/>
</dbReference>
<evidence type="ECO:0000256" key="8">
    <source>
        <dbReference type="RuleBase" id="RU366025"/>
    </source>
</evidence>
<comment type="function">
    <text evidence="7 8">Recognizes and hydrolyzes the peptide bond at the C-terminal Gly of ubiquitin. Involved in the processing of poly-ubiquitin precursors as well as that of ubiquitinated proteins.</text>
</comment>
<dbReference type="GO" id="GO:0004843">
    <property type="term" value="F:cysteine-type deubiquitinase activity"/>
    <property type="evidence" value="ECO:0007669"/>
    <property type="project" value="UniProtKB-UniRule"/>
</dbReference>
<reference evidence="11" key="1">
    <citation type="submission" date="2019-05" db="EMBL/GenBank/DDBJ databases">
        <title>The de novo reference genome and transcriptome assemblies of the wild tomato species Solanum chilense.</title>
        <authorList>
            <person name="Stam R."/>
            <person name="Nosenko T."/>
            <person name="Hoerger A.C."/>
            <person name="Stephan W."/>
            <person name="Seidel M.A."/>
            <person name="Kuhn J.M.M."/>
            <person name="Haberer G."/>
            <person name="Tellier A."/>
        </authorList>
    </citation>
    <scope>NUCLEOTIDE SEQUENCE</scope>
    <source>
        <tissue evidence="11">Mature leaves</tissue>
    </source>
</reference>
<name>A0A6N2BRQ2_SOLCI</name>
<dbReference type="PROSITE" id="PS00973">
    <property type="entry name" value="USP_2"/>
    <property type="match status" value="1"/>
</dbReference>
<dbReference type="PROSITE" id="PS00972">
    <property type="entry name" value="USP_1"/>
    <property type="match status" value="1"/>
</dbReference>
<proteinExistence type="inferred from homology"/>
<gene>
    <name evidence="11" type="ORF">EJD97_009004</name>
</gene>
<dbReference type="EC" id="3.4.19.12" evidence="8"/>
<feature type="compositionally biased region" description="Basic and acidic residues" evidence="9">
    <location>
        <begin position="467"/>
        <end position="485"/>
    </location>
</feature>
<keyword evidence="3 8" id="KW-0645">Protease</keyword>
<accession>A0A6N2BRQ2</accession>
<evidence type="ECO:0000256" key="9">
    <source>
        <dbReference type="SAM" id="MobiDB-lite"/>
    </source>
</evidence>
<evidence type="ECO:0000256" key="5">
    <source>
        <dbReference type="ARBA" id="ARBA00022801"/>
    </source>
</evidence>
<evidence type="ECO:0000256" key="7">
    <source>
        <dbReference type="ARBA" id="ARBA00037450"/>
    </source>
</evidence>
<keyword evidence="4 8" id="KW-0833">Ubl conjugation pathway</keyword>
<evidence type="ECO:0000256" key="2">
    <source>
        <dbReference type="ARBA" id="ARBA00009085"/>
    </source>
</evidence>
<dbReference type="GO" id="GO:0016579">
    <property type="term" value="P:protein deubiquitination"/>
    <property type="evidence" value="ECO:0007669"/>
    <property type="project" value="InterPro"/>
</dbReference>
<dbReference type="FunFam" id="3.90.70.10:FF:000116">
    <property type="entry name" value="Ubiquitin carboxyl-terminal hydrolase 20"/>
    <property type="match status" value="1"/>
</dbReference>
<dbReference type="InterPro" id="IPR050164">
    <property type="entry name" value="Peptidase_C19"/>
</dbReference>
<comment type="catalytic activity">
    <reaction evidence="1 8">
        <text>Thiol-dependent hydrolysis of ester, thioester, amide, peptide and isopeptide bonds formed by the C-terminal Gly of ubiquitin (a 76-residue protein attached to proteins as an intracellular targeting signal).</text>
        <dbReference type="EC" id="3.4.19.12"/>
    </reaction>
</comment>
<evidence type="ECO:0000313" key="11">
    <source>
        <dbReference type="EMBL" id="TMW95369.1"/>
    </source>
</evidence>
<dbReference type="GO" id="GO:0005634">
    <property type="term" value="C:nucleus"/>
    <property type="evidence" value="ECO:0007669"/>
    <property type="project" value="TreeGrafter"/>
</dbReference>
<feature type="region of interest" description="Disordered" evidence="9">
    <location>
        <begin position="460"/>
        <end position="485"/>
    </location>
</feature>
<dbReference type="AlphaFoldDB" id="A0A6N2BRQ2"/>
<comment type="similarity">
    <text evidence="2 8">Belongs to the peptidase C19 family.</text>
</comment>
<evidence type="ECO:0000256" key="3">
    <source>
        <dbReference type="ARBA" id="ARBA00022670"/>
    </source>
</evidence>
<dbReference type="InterPro" id="IPR001394">
    <property type="entry name" value="Peptidase_C19_UCH"/>
</dbReference>
<organism evidence="11">
    <name type="scientific">Solanum chilense</name>
    <name type="common">Tomato</name>
    <name type="synonym">Lycopersicon chilense</name>
    <dbReference type="NCBI Taxonomy" id="4083"/>
    <lineage>
        <taxon>Eukaryota</taxon>
        <taxon>Viridiplantae</taxon>
        <taxon>Streptophyta</taxon>
        <taxon>Embryophyta</taxon>
        <taxon>Tracheophyta</taxon>
        <taxon>Spermatophyta</taxon>
        <taxon>Magnoliopsida</taxon>
        <taxon>eudicotyledons</taxon>
        <taxon>Gunneridae</taxon>
        <taxon>Pentapetalae</taxon>
        <taxon>asterids</taxon>
        <taxon>lamiids</taxon>
        <taxon>Solanales</taxon>
        <taxon>Solanaceae</taxon>
        <taxon>Solanoideae</taxon>
        <taxon>Solaneae</taxon>
        <taxon>Solanum</taxon>
        <taxon>Solanum subgen. Lycopersicon</taxon>
    </lineage>
</organism>
<dbReference type="SUPFAM" id="SSF54001">
    <property type="entry name" value="Cysteine proteinases"/>
    <property type="match status" value="1"/>
</dbReference>
<evidence type="ECO:0000256" key="6">
    <source>
        <dbReference type="ARBA" id="ARBA00022807"/>
    </source>
</evidence>
<dbReference type="InterPro" id="IPR028889">
    <property type="entry name" value="USP"/>
</dbReference>
<dbReference type="InterPro" id="IPR038765">
    <property type="entry name" value="Papain-like_cys_pep_sf"/>
</dbReference>
<feature type="domain" description="USP" evidence="10">
    <location>
        <begin position="113"/>
        <end position="407"/>
    </location>
</feature>
<dbReference type="PANTHER" id="PTHR24006:SF747">
    <property type="entry name" value="UBIQUITIN CARBOXYL-TERMINAL HYDROLASE 20"/>
    <property type="match status" value="1"/>
</dbReference>
<keyword evidence="6 8" id="KW-0788">Thiol protease</keyword>
<evidence type="ECO:0000256" key="4">
    <source>
        <dbReference type="ARBA" id="ARBA00022786"/>
    </source>
</evidence>
<dbReference type="EMBL" id="RXGB01002373">
    <property type="protein sequence ID" value="TMW95369.1"/>
    <property type="molecule type" value="Genomic_DNA"/>
</dbReference>
<evidence type="ECO:0000256" key="1">
    <source>
        <dbReference type="ARBA" id="ARBA00000707"/>
    </source>
</evidence>
<dbReference type="GO" id="GO:0005829">
    <property type="term" value="C:cytosol"/>
    <property type="evidence" value="ECO:0007669"/>
    <property type="project" value="TreeGrafter"/>
</dbReference>
<sequence length="485" mass="55613">MKKVNLENVETSPDHDALKSQEIEKNNIDLSLVKTEVEEKNSDLNEYRSPVRVDSDSMGCIVSSDGNELLYSGWAEWSPSIVAPISSIKPENFKETVEATRSIENKPSKTMGIGLSNLGNTCFLNAVLQCIMHTVVLLQLLASIDHISPCNNHTIGFCVVCMIRHLVDRSMVGAYDYISPRKIVSHLKDFSPDFDLYQQEDAHEFLQCFLNKLEYCCSNLEPQDNIVEESFGGRFVSKLRCCNCEYFSITQEPFIDISLDIDDIDSVPEALSSFTKIEKFEFSCEMCEIHGSFEKQLLVDRAPSVAALHLKRFKNNGTDIQKVEKHVSFPLELDMLLYTNEINNEEMKYDLYAIIVHSGSSMSSGHYYSFIRCAPNEWYKFNDKQVDFVEEDIVLSQEAYIILYAKRDTLWFSDYTQIYRSFKNLVIPTTSNDHLLDVDDQVYCEDQLHDVEIKKVCSKDEEESMDVNEKKRKLEDSPSKDVKAD</sequence>
<dbReference type="Pfam" id="PF00443">
    <property type="entry name" value="UCH"/>
    <property type="match status" value="1"/>
</dbReference>
<dbReference type="GO" id="GO:0006508">
    <property type="term" value="P:proteolysis"/>
    <property type="evidence" value="ECO:0007669"/>
    <property type="project" value="UniProtKB-KW"/>
</dbReference>
<keyword evidence="5 8" id="KW-0378">Hydrolase</keyword>
<dbReference type="Gene3D" id="3.90.70.10">
    <property type="entry name" value="Cysteine proteinases"/>
    <property type="match status" value="1"/>
</dbReference>
<comment type="caution">
    <text evidence="11">The sequence shown here is derived from an EMBL/GenBank/DDBJ whole genome shotgun (WGS) entry which is preliminary data.</text>
</comment>
<dbReference type="PROSITE" id="PS50235">
    <property type="entry name" value="USP_3"/>
    <property type="match status" value="1"/>
</dbReference>